<dbReference type="RefSeq" id="WP_066889318.1">
    <property type="nucleotide sequence ID" value="NZ_LAXD01000001.1"/>
</dbReference>
<gene>
    <name evidence="2" type="ORF">LI90_3401</name>
</gene>
<dbReference type="InterPro" id="IPR029063">
    <property type="entry name" value="SAM-dependent_MTases_sf"/>
</dbReference>
<accession>A0A132MWS9</accession>
<sequence length="244" mass="27864">MPNNFALGIPTEYGFELPRKRHALARPYLAGPDATLLDFGCGNGANTVLFAPDVRQVVGVDVVPEHVEQASKYAAEQGLGNVEYVLYDGDRLPFPDASFDNVVSFEVLEHTADDRHALAEVRRVLKPGGVLAMSVPNKWYLMETHGFDLRPRWVKWNRVPLLSWLPTPIHERYACARIYTRRRIFRLLEAGGFEVLEHRYIMPPFDRVNRPLPRKVLRAVFRRIDASPLRVIGVAHFIAARRRT</sequence>
<dbReference type="CDD" id="cd02440">
    <property type="entry name" value="AdoMet_MTases"/>
    <property type="match status" value="1"/>
</dbReference>
<dbReference type="Pfam" id="PF08241">
    <property type="entry name" value="Methyltransf_11"/>
    <property type="match status" value="1"/>
</dbReference>
<name>A0A132MWS9_9ACTN</name>
<organism evidence="2 3">
    <name type="scientific">Carbonactinospora thermoautotrophica</name>
    <dbReference type="NCBI Taxonomy" id="1469144"/>
    <lineage>
        <taxon>Bacteria</taxon>
        <taxon>Bacillati</taxon>
        <taxon>Actinomycetota</taxon>
        <taxon>Actinomycetes</taxon>
        <taxon>Kitasatosporales</taxon>
        <taxon>Carbonactinosporaceae</taxon>
        <taxon>Carbonactinospora</taxon>
    </lineage>
</organism>
<dbReference type="AlphaFoldDB" id="A0A132MWS9"/>
<evidence type="ECO:0000313" key="3">
    <source>
        <dbReference type="Proteomes" id="UP000070188"/>
    </source>
</evidence>
<protein>
    <recommendedName>
        <fullName evidence="1">Methyltransferase type 11 domain-containing protein</fullName>
    </recommendedName>
</protein>
<dbReference type="Gene3D" id="3.40.50.150">
    <property type="entry name" value="Vaccinia Virus protein VP39"/>
    <property type="match status" value="1"/>
</dbReference>
<dbReference type="PATRIC" id="fig|1469144.10.peg.3652"/>
<dbReference type="PANTHER" id="PTHR42912">
    <property type="entry name" value="METHYLTRANSFERASE"/>
    <property type="match status" value="1"/>
</dbReference>
<feature type="domain" description="Methyltransferase type 11" evidence="1">
    <location>
        <begin position="37"/>
        <end position="132"/>
    </location>
</feature>
<evidence type="ECO:0000313" key="2">
    <source>
        <dbReference type="EMBL" id="KWX02358.1"/>
    </source>
</evidence>
<dbReference type="PANTHER" id="PTHR42912:SF93">
    <property type="entry name" value="N6-ADENOSINE-METHYLTRANSFERASE TMT1A"/>
    <property type="match status" value="1"/>
</dbReference>
<evidence type="ECO:0000259" key="1">
    <source>
        <dbReference type="Pfam" id="PF08241"/>
    </source>
</evidence>
<reference evidence="3" key="1">
    <citation type="submission" date="2015-04" db="EMBL/GenBank/DDBJ databases">
        <title>Physiological reanalysis, assessment of diazotrophy, and genome sequences of multiple isolates of Streptomyces thermoautotrophicus.</title>
        <authorList>
            <person name="MacKellar D.C."/>
            <person name="Lieber L."/>
            <person name="Norman J."/>
            <person name="Bolger A."/>
            <person name="Tobin C."/>
            <person name="Murray J.W."/>
            <person name="Chang R."/>
            <person name="Ford T."/>
            <person name="Nguyen P.Q."/>
            <person name="Woodward J."/>
            <person name="Permingeat H."/>
            <person name="Joshi N.S."/>
            <person name="Silver P.A."/>
            <person name="Usadel B."/>
            <person name="Rutherford A.W."/>
            <person name="Friesen M."/>
            <person name="Prell J."/>
        </authorList>
    </citation>
    <scope>NUCLEOTIDE SEQUENCE [LARGE SCALE GENOMIC DNA]</scope>
    <source>
        <strain evidence="3">H1</strain>
    </source>
</reference>
<dbReference type="GO" id="GO:0008757">
    <property type="term" value="F:S-adenosylmethionine-dependent methyltransferase activity"/>
    <property type="evidence" value="ECO:0007669"/>
    <property type="project" value="InterPro"/>
</dbReference>
<dbReference type="InterPro" id="IPR050508">
    <property type="entry name" value="Methyltransf_Superfamily"/>
</dbReference>
<dbReference type="EMBL" id="LAXD01000001">
    <property type="protein sequence ID" value="KWX02358.1"/>
    <property type="molecule type" value="Genomic_DNA"/>
</dbReference>
<comment type="caution">
    <text evidence="2">The sequence shown here is derived from an EMBL/GenBank/DDBJ whole genome shotgun (WGS) entry which is preliminary data.</text>
</comment>
<proteinExistence type="predicted"/>
<dbReference type="Proteomes" id="UP000070188">
    <property type="component" value="Unassembled WGS sequence"/>
</dbReference>
<dbReference type="STRING" id="1469144.LI90_3401"/>
<dbReference type="SUPFAM" id="SSF53335">
    <property type="entry name" value="S-adenosyl-L-methionine-dependent methyltransferases"/>
    <property type="match status" value="1"/>
</dbReference>
<dbReference type="InterPro" id="IPR013216">
    <property type="entry name" value="Methyltransf_11"/>
</dbReference>
<keyword evidence="3" id="KW-1185">Reference proteome</keyword>